<proteinExistence type="predicted"/>
<protein>
    <submittedName>
        <fullName evidence="1">Membrane protein MmpL</fullName>
    </submittedName>
</protein>
<reference evidence="1" key="1">
    <citation type="submission" date="2019-10" db="EMBL/GenBank/DDBJ databases">
        <authorList>
            <person name="Nor Muhammad N."/>
        </authorList>
    </citation>
    <scope>NUCLEOTIDE SEQUENCE</scope>
</reference>
<organism evidence="1">
    <name type="scientific">Ganoderma boninense</name>
    <dbReference type="NCBI Taxonomy" id="34458"/>
    <lineage>
        <taxon>Eukaryota</taxon>
        <taxon>Fungi</taxon>
        <taxon>Dikarya</taxon>
        <taxon>Basidiomycota</taxon>
        <taxon>Agaricomycotina</taxon>
        <taxon>Agaricomycetes</taxon>
        <taxon>Polyporales</taxon>
        <taxon>Polyporaceae</taxon>
        <taxon>Ganoderma</taxon>
    </lineage>
</organism>
<sequence>MRFTSPIRVAPPRLIPGLRPPSPSPLRVRRMRPWYTDRGGYVRGRLREDMDNEVCELTGNDEAGMYWTVEDYVESVVLQHGLKLVGWLPDIPFMNLSNIRGGYQRSRTSSSDGSQAS</sequence>
<accession>A0A5K1JTX3</accession>
<name>A0A5K1JTX3_9APHY</name>
<gene>
    <name evidence="1" type="primary">R4UG28</name>
</gene>
<dbReference type="AlphaFoldDB" id="A0A5K1JTX3"/>
<evidence type="ECO:0000313" key="1">
    <source>
        <dbReference type="EMBL" id="VWO94857.1"/>
    </source>
</evidence>
<dbReference type="EMBL" id="LR724285">
    <property type="protein sequence ID" value="VWO94857.1"/>
    <property type="molecule type" value="Genomic_DNA"/>
</dbReference>